<dbReference type="InterPro" id="IPR036389">
    <property type="entry name" value="RNase_III_sf"/>
</dbReference>
<dbReference type="PROSITE" id="PS00517">
    <property type="entry name" value="RNASE_3_1"/>
    <property type="match status" value="1"/>
</dbReference>
<dbReference type="PROSITE" id="PS50142">
    <property type="entry name" value="RNASE_3_2"/>
    <property type="match status" value="2"/>
</dbReference>
<dbReference type="InterPro" id="IPR027417">
    <property type="entry name" value="P-loop_NTPase"/>
</dbReference>
<reference evidence="12 13" key="1">
    <citation type="journal article" date="2010" name="Science">
        <title>Pathogenicity determinants in smut fungi revealed by genome comparison.</title>
        <authorList>
            <person name="Schirawski J."/>
            <person name="Mannhaupt G."/>
            <person name="Muench K."/>
            <person name="Brefort T."/>
            <person name="Schipper K."/>
            <person name="Doehlemann G."/>
            <person name="Di Stasio M."/>
            <person name="Roessel N."/>
            <person name="Mendoza-Mendoza A."/>
            <person name="Pester D."/>
            <person name="Mueller O."/>
            <person name="Winterberg B."/>
            <person name="Meyer E."/>
            <person name="Ghareeb H."/>
            <person name="Wollenberg T."/>
            <person name="Muensterkoetter M."/>
            <person name="Wong P."/>
            <person name="Walter M."/>
            <person name="Stukenbrock E."/>
            <person name="Gueldener U."/>
            <person name="Kahmann R."/>
        </authorList>
    </citation>
    <scope>NUCLEOTIDE SEQUENCE [LARGE SCALE GENOMIC DNA]</scope>
    <source>
        <strain evidence="13">SRZ2</strain>
    </source>
</reference>
<dbReference type="GO" id="GO:0031047">
    <property type="term" value="P:regulatory ncRNA-mediated gene silencing"/>
    <property type="evidence" value="ECO:0007669"/>
    <property type="project" value="UniProtKB-ARBA"/>
</dbReference>
<dbReference type="SUPFAM" id="SSF69065">
    <property type="entry name" value="RNase III domain-like"/>
    <property type="match status" value="2"/>
</dbReference>
<dbReference type="InterPro" id="IPR038248">
    <property type="entry name" value="Dicer_dimer_sf"/>
</dbReference>
<keyword evidence="13" id="KW-1185">Reference proteome</keyword>
<dbReference type="PROSITE" id="PS51192">
    <property type="entry name" value="HELICASE_ATP_BIND_1"/>
    <property type="match status" value="1"/>
</dbReference>
<feature type="region of interest" description="Disordered" evidence="7">
    <location>
        <begin position="1"/>
        <end position="42"/>
    </location>
</feature>
<dbReference type="OrthoDB" id="416741at2759"/>
<dbReference type="CDD" id="cd00593">
    <property type="entry name" value="RIBOc"/>
    <property type="match status" value="2"/>
</dbReference>
<evidence type="ECO:0000259" key="11">
    <source>
        <dbReference type="PROSITE" id="PS51327"/>
    </source>
</evidence>
<dbReference type="GO" id="GO:0004386">
    <property type="term" value="F:helicase activity"/>
    <property type="evidence" value="ECO:0007669"/>
    <property type="project" value="UniProtKB-KW"/>
</dbReference>
<feature type="region of interest" description="Disordered" evidence="7">
    <location>
        <begin position="418"/>
        <end position="450"/>
    </location>
</feature>
<evidence type="ECO:0000256" key="3">
    <source>
        <dbReference type="ARBA" id="ARBA00022801"/>
    </source>
</evidence>
<dbReference type="InterPro" id="IPR011545">
    <property type="entry name" value="DEAD/DEAH_box_helicase_dom"/>
</dbReference>
<dbReference type="VEuPathDB" id="FungiDB:sr16838"/>
<dbReference type="Pfam" id="PF03368">
    <property type="entry name" value="Dicer_dimer"/>
    <property type="match status" value="1"/>
</dbReference>
<keyword evidence="5" id="KW-0067">ATP-binding</keyword>
<name>E6ZWH4_SPORE</name>
<evidence type="ECO:0000313" key="13">
    <source>
        <dbReference type="Proteomes" id="UP000008867"/>
    </source>
</evidence>
<dbReference type="HOGENOM" id="CLU_000907_4_3_1"/>
<accession>E6ZWH4</accession>
<dbReference type="GO" id="GO:0004525">
    <property type="term" value="F:ribonuclease III activity"/>
    <property type="evidence" value="ECO:0007669"/>
    <property type="project" value="InterPro"/>
</dbReference>
<feature type="domain" description="Dicer dsRNA-binding fold" evidence="11">
    <location>
        <begin position="706"/>
        <end position="802"/>
    </location>
</feature>
<evidence type="ECO:0000259" key="9">
    <source>
        <dbReference type="PROSITE" id="PS51192"/>
    </source>
</evidence>
<dbReference type="PROSITE" id="PS51327">
    <property type="entry name" value="DICER_DSRBF"/>
    <property type="match status" value="1"/>
</dbReference>
<organism evidence="12 13">
    <name type="scientific">Sporisorium reilianum (strain SRZ2)</name>
    <name type="common">Maize head smut fungus</name>
    <dbReference type="NCBI Taxonomy" id="999809"/>
    <lineage>
        <taxon>Eukaryota</taxon>
        <taxon>Fungi</taxon>
        <taxon>Dikarya</taxon>
        <taxon>Basidiomycota</taxon>
        <taxon>Ustilaginomycotina</taxon>
        <taxon>Ustilaginomycetes</taxon>
        <taxon>Ustilaginales</taxon>
        <taxon>Ustilaginaceae</taxon>
        <taxon>Sporisorium</taxon>
    </lineage>
</organism>
<dbReference type="GO" id="GO:0005524">
    <property type="term" value="F:ATP binding"/>
    <property type="evidence" value="ECO:0007669"/>
    <property type="project" value="UniProtKB-KW"/>
</dbReference>
<dbReference type="Gene3D" id="1.10.1520.10">
    <property type="entry name" value="Ribonuclease III domain"/>
    <property type="match status" value="2"/>
</dbReference>
<feature type="domain" description="RNase III" evidence="8">
    <location>
        <begin position="1138"/>
        <end position="1282"/>
    </location>
</feature>
<dbReference type="CDD" id="cd18034">
    <property type="entry name" value="DEXHc_dicer"/>
    <property type="match status" value="1"/>
</dbReference>
<dbReference type="SUPFAM" id="SSF52540">
    <property type="entry name" value="P-loop containing nucleoside triphosphate hydrolases"/>
    <property type="match status" value="1"/>
</dbReference>
<proteinExistence type="inferred from homology"/>
<keyword evidence="2" id="KW-0547">Nucleotide-binding</keyword>
<evidence type="ECO:0000259" key="10">
    <source>
        <dbReference type="PROSITE" id="PS51194"/>
    </source>
</evidence>
<feature type="compositionally biased region" description="Low complexity" evidence="7">
    <location>
        <begin position="440"/>
        <end position="450"/>
    </location>
</feature>
<evidence type="ECO:0000313" key="12">
    <source>
        <dbReference type="EMBL" id="CBQ71581.1"/>
    </source>
</evidence>
<dbReference type="InterPro" id="IPR000999">
    <property type="entry name" value="RNase_III_dom"/>
</dbReference>
<feature type="domain" description="RNase III" evidence="8">
    <location>
        <begin position="1331"/>
        <end position="1479"/>
    </location>
</feature>
<gene>
    <name evidence="12" type="ORF">sr16838</name>
</gene>
<keyword evidence="1" id="KW-0677">Repeat</keyword>
<dbReference type="Pfam" id="PF00270">
    <property type="entry name" value="DEAD"/>
    <property type="match status" value="1"/>
</dbReference>
<feature type="compositionally biased region" description="Acidic residues" evidence="7">
    <location>
        <begin position="424"/>
        <end position="439"/>
    </location>
</feature>
<dbReference type="GO" id="GO:0006396">
    <property type="term" value="P:RNA processing"/>
    <property type="evidence" value="ECO:0007669"/>
    <property type="project" value="InterPro"/>
</dbReference>
<sequence>MSKRTRATDELEDPLAQVHLDHAEPSLDAPTISPQEEERRKRQRIVDRISSQTAVDPSDQLRSDQLAFVPRSYQLELAELAKAGNVLVCLDTGSGKTLISVLLLQHVHEVQNAQRPPSPPQSPAPPAPQRPKVSFFLVNLVPLVHQQSSVIAGHSNLSVGKLYGELKDTVRGKGNKLTVDGWREPQWSALLESHQVIVSTAQCFLDALIHGFIKMDDLNLLIFDEVHHALKNHPFFRIMKYYRLAPEKERPKIFGMTASPIFTSTGQFDDASRYLQKVMNARIHTVSKDTLQDLREVKQKPEELVIEFDPFLTVLDDELDGVQMSALSREMVALFGKDPALDEDAELDLATEHFEKEVRPKLEYTMRHLGPLGCDLLWHSTLLDYRSRARKWVNIDRDKRTLVNDDWILDASMRKSIAVATPEESQESQDDLDSGDGDGDSPTASSQATTGSGLGLGLAVAHLSTNSELNQRILLHMRSQPTLADTLTFDASNTSHKVLRLIETLKCFEPSAADFCAIIFVERRQTATLLVELIKRVAGLEFIHPEFLLGHENGSANGGAPGMDWHDQVQVLNRFRRRKPTNLLVATSIAEEGLDIQAANLVVRFDLFNRHISFLQSRGRARAKQSRFILMAERDNASHAQAILNAFNTEASRAKWLEGIAEAEHDAGFYAQEWQHQLRVERDEAGAGEECIFEPSTGARLFPEDAPSLVSHYAATLHSEYLKDAVLAYKLDSIPHGFGVPSTFSCTLELPSTSAVRSVESGEYRSKKQAKRMVAFKACQQLRDMGELDDYLMPKLLDKAAVLEGAGVGTRKVNAHHKAWRGSGLPVHVPVKNMDGWARFVAAQSSDAAYEATYLALDEFDAACQPLVLLTRGALPPTKLLKLLLPGAGRMKDVKATPLGPLQALSEEELESAKRFTRFVFRMLEPKDGHGGSAKGKAWEKGGEPAVLVVPVRKAHGVTAVHSAADLQLDLPTSLDNASFDVTRPDIAEHLQGRILVRQHGYHSYASYRFESVRYDLGPNSPLDPSSDDAAAPTYLSQHLKMYGRPHASHPTGQDMLDALSAQLATSPLISVTKNAQDPKPALALSTHHQPTRAPGRAALLRRAPAAGPLVSALLLLPSLLVRYDQLLLAHACNATLFASRLDTDLVLEALTSPAAGSSFDYERLEFLGDTFLKLVATCHTFTTHLGRTEAELHLANKAILTNVRLLKEARRVRLERWGVFGSCRCVVRRFWAPRVGGLGGRLVLGEGEEVVVDEDECEAVKEKTLSDMVEALLGAALLTAGPDLALLVCRVFNLLPASITTLASFNDLLLTLKQQAIAENWQSRISRSGLDHLQSLFDHTYRYPHLGLEAFTHPSLLASVLPSYQRLEFLGDAWLDFCIVRMIFAEGEERSPGEMTAHKGVLASNGALGALGVRLGLHAFVASDSAVLGDSIARYAAALGSVDEKGQYWTRLARGVVVPKAVADVVEASFASIVVDSGFDARVVQRVFELMCVPFYERFCRYDALQVSEVRRVLEFAFATVRRAVTHALPVNMVRVTSNLLDIPTIDGDEERIVEALLTQVHAELRIADTVVARITVLPRSAAHLERAVAIARQIDTLQQPLLHPIDHAEHDAQEAGGVTGTVDKLDELQHLTSQLARTLGWKRVFQSIVVETESEVCTLARLRVLILGGVAEGEGSRMEVE</sequence>
<evidence type="ECO:0000256" key="1">
    <source>
        <dbReference type="ARBA" id="ARBA00022737"/>
    </source>
</evidence>
<dbReference type="EMBL" id="FQ311445">
    <property type="protein sequence ID" value="CBQ71581.1"/>
    <property type="molecule type" value="Genomic_DNA"/>
</dbReference>
<dbReference type="PROSITE" id="PS51194">
    <property type="entry name" value="HELICASE_CTER"/>
    <property type="match status" value="1"/>
</dbReference>
<evidence type="ECO:0000256" key="2">
    <source>
        <dbReference type="ARBA" id="ARBA00022741"/>
    </source>
</evidence>
<dbReference type="InterPro" id="IPR014001">
    <property type="entry name" value="Helicase_ATP-bd"/>
</dbReference>
<dbReference type="Gene3D" id="3.40.50.300">
    <property type="entry name" value="P-loop containing nucleotide triphosphate hydrolases"/>
    <property type="match status" value="2"/>
</dbReference>
<dbReference type="PANTHER" id="PTHR14950">
    <property type="entry name" value="DICER-RELATED"/>
    <property type="match status" value="1"/>
</dbReference>
<dbReference type="PANTHER" id="PTHR14950:SF37">
    <property type="entry name" value="ENDORIBONUCLEASE DICER"/>
    <property type="match status" value="1"/>
</dbReference>
<dbReference type="Pfam" id="PF00271">
    <property type="entry name" value="Helicase_C"/>
    <property type="match status" value="1"/>
</dbReference>
<evidence type="ECO:0000256" key="4">
    <source>
        <dbReference type="ARBA" id="ARBA00022806"/>
    </source>
</evidence>
<comment type="similarity">
    <text evidence="6">Belongs to the helicase family. Dicer subfamily.</text>
</comment>
<dbReference type="eggNOG" id="KOG0701">
    <property type="taxonomic scope" value="Eukaryota"/>
</dbReference>
<dbReference type="Gene3D" id="3.30.160.380">
    <property type="entry name" value="Dicer dimerisation domain"/>
    <property type="match status" value="1"/>
</dbReference>
<evidence type="ECO:0000256" key="7">
    <source>
        <dbReference type="SAM" id="MobiDB-lite"/>
    </source>
</evidence>
<keyword evidence="4" id="KW-0347">Helicase</keyword>
<dbReference type="GO" id="GO:0003723">
    <property type="term" value="F:RNA binding"/>
    <property type="evidence" value="ECO:0007669"/>
    <property type="project" value="UniProtKB-UniRule"/>
</dbReference>
<evidence type="ECO:0000256" key="5">
    <source>
        <dbReference type="ARBA" id="ARBA00022840"/>
    </source>
</evidence>
<dbReference type="InterPro" id="IPR005034">
    <property type="entry name" value="Dicer_dimerisation"/>
</dbReference>
<dbReference type="SMART" id="SM00490">
    <property type="entry name" value="HELICc"/>
    <property type="match status" value="1"/>
</dbReference>
<dbReference type="Proteomes" id="UP000008867">
    <property type="component" value="Chromosome 23"/>
</dbReference>
<feature type="domain" description="Helicase ATP-binding" evidence="9">
    <location>
        <begin position="77"/>
        <end position="278"/>
    </location>
</feature>
<dbReference type="SMART" id="SM00487">
    <property type="entry name" value="DEXDc"/>
    <property type="match status" value="1"/>
</dbReference>
<dbReference type="Pfam" id="PF00636">
    <property type="entry name" value="Ribonuclease_3"/>
    <property type="match status" value="2"/>
</dbReference>
<dbReference type="InterPro" id="IPR001650">
    <property type="entry name" value="Helicase_C-like"/>
</dbReference>
<keyword evidence="3" id="KW-0378">Hydrolase</keyword>
<keyword evidence="6" id="KW-0694">RNA-binding</keyword>
<feature type="domain" description="Helicase C-terminal" evidence="10">
    <location>
        <begin position="500"/>
        <end position="668"/>
    </location>
</feature>
<evidence type="ECO:0000256" key="6">
    <source>
        <dbReference type="PROSITE-ProRule" id="PRU00657"/>
    </source>
</evidence>
<dbReference type="SMART" id="SM00535">
    <property type="entry name" value="RIBOc"/>
    <property type="match status" value="2"/>
</dbReference>
<protein>
    <submittedName>
        <fullName evidence="12">Related to cell cycle control protein dicer</fullName>
    </submittedName>
</protein>
<evidence type="ECO:0000259" key="8">
    <source>
        <dbReference type="PROSITE" id="PS50142"/>
    </source>
</evidence>